<evidence type="ECO:0000256" key="1">
    <source>
        <dbReference type="ARBA" id="ARBA00004202"/>
    </source>
</evidence>
<comment type="subcellular location">
    <subcellularLocation>
        <location evidence="1">Cell membrane</location>
        <topology evidence="1">Peripheral membrane protein</topology>
    </subcellularLocation>
</comment>
<dbReference type="InterPro" id="IPR043149">
    <property type="entry name" value="TagF_N"/>
</dbReference>
<accession>A0A147ESX4</accession>
<name>A0A147ESX4_9MICO</name>
<reference evidence="7 8" key="1">
    <citation type="journal article" date="2016" name="Front. Microbiol.">
        <title>Genomic Resource of Rice Seed Associated Bacteria.</title>
        <authorList>
            <person name="Midha S."/>
            <person name="Bansal K."/>
            <person name="Sharma S."/>
            <person name="Kumar N."/>
            <person name="Patil P.P."/>
            <person name="Chaudhry V."/>
            <person name="Patil P.B."/>
        </authorList>
    </citation>
    <scope>NUCLEOTIDE SEQUENCE [LARGE SCALE GENOMIC DNA]</scope>
    <source>
        <strain evidence="7 8">NS354</strain>
    </source>
</reference>
<dbReference type="InterPro" id="IPR007554">
    <property type="entry name" value="Glycerophosphate_synth"/>
</dbReference>
<organism evidence="7 8">
    <name type="scientific">Leucobacter chromiiresistens</name>
    <dbReference type="NCBI Taxonomy" id="1079994"/>
    <lineage>
        <taxon>Bacteria</taxon>
        <taxon>Bacillati</taxon>
        <taxon>Actinomycetota</taxon>
        <taxon>Actinomycetes</taxon>
        <taxon>Micrococcales</taxon>
        <taxon>Microbacteriaceae</taxon>
        <taxon>Leucobacter</taxon>
    </lineage>
</organism>
<keyword evidence="8" id="KW-1185">Reference proteome</keyword>
<dbReference type="EMBL" id="LDRK01000004">
    <property type="protein sequence ID" value="KTR87390.1"/>
    <property type="molecule type" value="Genomic_DNA"/>
</dbReference>
<dbReference type="PATRIC" id="fig|1079994.3.peg.1669"/>
<dbReference type="GO" id="GO:0019350">
    <property type="term" value="P:teichoic acid biosynthetic process"/>
    <property type="evidence" value="ECO:0007669"/>
    <property type="project" value="UniProtKB-KW"/>
</dbReference>
<dbReference type="PANTHER" id="PTHR37316:SF3">
    <property type="entry name" value="TEICHOIC ACID GLYCEROL-PHOSPHATE TRANSFERASE"/>
    <property type="match status" value="1"/>
</dbReference>
<protein>
    <submittedName>
        <fullName evidence="7">Glycosyl/glycerophosphate transferase</fullName>
    </submittedName>
</protein>
<evidence type="ECO:0000256" key="3">
    <source>
        <dbReference type="ARBA" id="ARBA00022475"/>
    </source>
</evidence>
<dbReference type="SUPFAM" id="SSF53756">
    <property type="entry name" value="UDP-Glycosyltransferase/glycogen phosphorylase"/>
    <property type="match status" value="2"/>
</dbReference>
<gene>
    <name evidence="7" type="ORF">NS354_00510</name>
</gene>
<dbReference type="PANTHER" id="PTHR37316">
    <property type="entry name" value="TEICHOIC ACID GLYCEROL-PHOSPHATE PRIMASE"/>
    <property type="match status" value="1"/>
</dbReference>
<keyword evidence="4 7" id="KW-0808">Transferase</keyword>
<dbReference type="AlphaFoldDB" id="A0A147ESX4"/>
<comment type="caution">
    <text evidence="7">The sequence shown here is derived from an EMBL/GenBank/DDBJ whole genome shotgun (WGS) entry which is preliminary data.</text>
</comment>
<dbReference type="Gene3D" id="3.40.50.12580">
    <property type="match status" value="2"/>
</dbReference>
<sequence length="797" mass="87476">MSTAGFDFASGNLSKLLALPKYVLSLVLSWFVPRVGDRWVFGSAAGVGEGALAVARALLAEQPDARITWMVADEAEAERARSEGFVPVVRRGRAGFWATLRAGHIVVTHGLGDVNRFGVTGGFIVQLWHGAPLKRLHFDSPVTTAVAGPPLVRSLLTRMYRAGAQQIDLYVAGSPTAADRLRSAFRVHPGRVRVLGDPRDDALVRSAGAAEGLDAARDEVRAHLERDGASVPAGRSLVLYAPTWRDGAADPAIPTSAEADMIREICERTGSHLVIRPHPLGRGAYDGLIGDRVHVLGSDSLRDITPVLGAFDAVITDYSSIALDFSVLGRPIIWFAPDLEQYGGTRGLYEPLAVTASGRVFRDWAGVVQAWASLSAPGERSAFARDARTIADRFHVHRDGRSAERVLAEIRRLRTPVAELIDPEGVFFESFYGRQVSCNPLALDREIARRFPDRTRYWSVTSERQSVPSGAIPLLVGGREWFAARRGVRLLIVNDWLRYGFRRRRGQVVLQTWHGTMLKHLALGRPRVSLRTRIAIRRESRRWSLMLSQNPHSTEQFRASYAFTGEILETGYPRDDRLAQAIAGETVNPVAVRLARAELGVPVDKRVLVYAPTWRDRGVTLVDDLDVRRLAEQLGEEWVVVARGHTRTHAFGTYSDAGGRVVDASQHPDVSTVILAADVLVTDYSSIMFDAAVSRTPMLFFVPDLPAYRDRERGFTFDFEREAPGPLLDSRDAVVEHARALASAGRDAAWVRGFAGAAEEWRARFAPHDDGRAAVRVVDALIARGALPQPGAIAARG</sequence>
<dbReference type="GO" id="GO:0047355">
    <property type="term" value="F:CDP-glycerol glycerophosphotransferase activity"/>
    <property type="evidence" value="ECO:0007669"/>
    <property type="project" value="InterPro"/>
</dbReference>
<keyword evidence="5" id="KW-0777">Teichoic acid biosynthesis</keyword>
<evidence type="ECO:0000313" key="7">
    <source>
        <dbReference type="EMBL" id="KTR87390.1"/>
    </source>
</evidence>
<keyword evidence="6" id="KW-0472">Membrane</keyword>
<dbReference type="RefSeq" id="WP_058592672.1">
    <property type="nucleotide sequence ID" value="NZ_LDRK01000004.1"/>
</dbReference>
<evidence type="ECO:0000256" key="6">
    <source>
        <dbReference type="ARBA" id="ARBA00023136"/>
    </source>
</evidence>
<comment type="similarity">
    <text evidence="2">Belongs to the CDP-glycerol glycerophosphotransferase family.</text>
</comment>
<keyword evidence="3" id="KW-1003">Cell membrane</keyword>
<proteinExistence type="inferred from homology"/>
<dbReference type="InterPro" id="IPR051612">
    <property type="entry name" value="Teichoic_Acid_Biosynth"/>
</dbReference>
<evidence type="ECO:0000256" key="2">
    <source>
        <dbReference type="ARBA" id="ARBA00010488"/>
    </source>
</evidence>
<dbReference type="GO" id="GO:0005886">
    <property type="term" value="C:plasma membrane"/>
    <property type="evidence" value="ECO:0007669"/>
    <property type="project" value="UniProtKB-SubCell"/>
</dbReference>
<evidence type="ECO:0000313" key="8">
    <source>
        <dbReference type="Proteomes" id="UP000070810"/>
    </source>
</evidence>
<dbReference type="InterPro" id="IPR043148">
    <property type="entry name" value="TagF_C"/>
</dbReference>
<dbReference type="OrthoDB" id="8549922at2"/>
<dbReference type="Pfam" id="PF04464">
    <property type="entry name" value="Glyphos_transf"/>
    <property type="match status" value="2"/>
</dbReference>
<dbReference type="Proteomes" id="UP000070810">
    <property type="component" value="Unassembled WGS sequence"/>
</dbReference>
<evidence type="ECO:0000256" key="4">
    <source>
        <dbReference type="ARBA" id="ARBA00022679"/>
    </source>
</evidence>
<dbReference type="Gene3D" id="3.40.50.11820">
    <property type="match status" value="2"/>
</dbReference>
<evidence type="ECO:0000256" key="5">
    <source>
        <dbReference type="ARBA" id="ARBA00022944"/>
    </source>
</evidence>